<evidence type="ECO:0000313" key="1">
    <source>
        <dbReference type="EMBL" id="KAI8427013.1"/>
    </source>
</evidence>
<proteinExistence type="predicted"/>
<comment type="caution">
    <text evidence="1">The sequence shown here is derived from an EMBL/GenBank/DDBJ whole genome shotgun (WGS) entry which is preliminary data.</text>
</comment>
<sequence>MTLLGAIFKKVQSNDIIKYPSPPPELQVAPKKKKKQCVDKFAHIHSAVDTRPPRLAARGGPPPGAAQACALQRENMRMLMGIRRMHFTGGRVDCWRSHTPPGSDQYYSARVSFLARVQRDNQALLHLINTAGPRLTPTAELERDWVRVRREIRLRARGACPLLPRPPPPDPVFVPPPGVTRPRVSLSLGFRNGARLGELPLELFTDVCPRTCELFVELLRGDGLGHCYVGTCFYRPDLYCVFPEDTLIEEVKNKAIDYFYPSGESGASRYKIVRVFDTSTLHDFLTLAQEQVSMQEELLLVERRLPEAGALWDLGAVRAPQPASIAAATAALPPPMNAVRQPNLQSLLSTNELSYELRKILISLVEAGARLAAAGGSYETALAQLSAALDEPRPGPQAVIQVITPEDIEARIRADAAPVNATSDTETDNEEPYRRAEHLQRFLEKFRAWRAKLAEAPSPEAVSALSELGFAAPDATRALKATGCNIPAAASWLVGERGSSVFELVNGLPDGLILQTLLKQPQIQRGLLNTRMLTAFIAMVGQTGSAALWLNSPHGSPLLSQISRTYHSEKYCLAVNQFSEQRREGAASAPSTKVPGLYWSGGDVTRDCGLGCYAPRGRRTPPPAENYHYPHSAPGLLTMHVTRDDEVCGTFSITFKPLPQFDLRSVVFGRCVLLLMAYGSETWALTMGLMRKLKVTQMESLCSGFLCGIESEMMISAVGDQPILTMVLPSVDAGPAMDAEERMLLQPVGAPEPRTLLTRSQFFIEDENKALAAQQEMHDGASGVPLGLGGDMPAHYQEMSPIHIALESGDMDKFEKALKDAERDQTLDKVNGRGDTPLGTAILKSNLPAIQALLIKGATPNRVSDKNESALHKAVHDPKILKYFLDNTYVPSTFNSKGLAPIHAAVCARNPASVKLLLEKFKYAPQNTVYEGHTPLHFAAIEASNDAAEVILEHNPEAVFEVNKLGDTPLHAAARHNNRGLATLLLRKGAVLSTRNKNEVTILELISNNFYDATNFFYQVFDEFIYRKPLKNNDLDFEIDVDYRVLTNGKNDMSHMKVLDEFVGCGQSKVLIHPLIESLLYLKWIHFLPLFYAMILVYAVFLASFNIFVISVFQNEDLMNSGSSTSTAMNVSSTGHSDLASGDETPDSGLHAGVYWLLIALIYISTLILLVQECFFIYLKKRRYFASWESWVKMCGLVLCAGTPPLAALSPGPWPRHVACASLLLAWVQAMFLISRFPRYGFYILMFGKVAVEILKILVTVLLLVIGFSFCFMIQYHSAPPFDGPFAAFVKTLVMMSSEFDYEGLFGEDHAEQLRGTSMFVRVLFLAFVIFVAIVLMNFMIGLAVSDINELNRTGNIRRLEKQVELLSTFDSLVYDGILSKWFQNTFVNKRYPLSMSTVTRRQSIWKVKYNNEKPSSVKIRSATLYYAIVEAASKNDQRMNKNDNVMNICTCKTEKLIGAAGMSQPTGSNTNWLHEVINKQNEQIKTLLNQLAMTSHENNGVKRSINNLNKKIDYLLKSQTK</sequence>
<dbReference type="EMBL" id="CM046126">
    <property type="protein sequence ID" value="KAI8427013.1"/>
    <property type="molecule type" value="Genomic_DNA"/>
</dbReference>
<evidence type="ECO:0000313" key="2">
    <source>
        <dbReference type="Proteomes" id="UP001064048"/>
    </source>
</evidence>
<dbReference type="Proteomes" id="UP001064048">
    <property type="component" value="Chromosome 26"/>
</dbReference>
<name>A0ACC0JS94_CHOFU</name>
<protein>
    <submittedName>
        <fullName evidence="1">Uncharacterized protein</fullName>
    </submittedName>
</protein>
<gene>
    <name evidence="1" type="ORF">MSG28_014658</name>
</gene>
<accession>A0ACC0JS94</accession>
<reference evidence="1 2" key="1">
    <citation type="journal article" date="2022" name="Genome Biol. Evol.">
        <title>The Spruce Budworm Genome: Reconstructing the Evolutionary History of Antifreeze Proteins.</title>
        <authorList>
            <person name="Beliveau C."/>
            <person name="Gagne P."/>
            <person name="Picq S."/>
            <person name="Vernygora O."/>
            <person name="Keeling C.I."/>
            <person name="Pinkney K."/>
            <person name="Doucet D."/>
            <person name="Wen F."/>
            <person name="Johnston J.S."/>
            <person name="Maaroufi H."/>
            <person name="Boyle B."/>
            <person name="Laroche J."/>
            <person name="Dewar K."/>
            <person name="Juretic N."/>
            <person name="Blackburn G."/>
            <person name="Nisole A."/>
            <person name="Brunet B."/>
            <person name="Brandao M."/>
            <person name="Lumley L."/>
            <person name="Duan J."/>
            <person name="Quan G."/>
            <person name="Lucarotti C.J."/>
            <person name="Roe A.D."/>
            <person name="Sperling F.A.H."/>
            <person name="Levesque R.C."/>
            <person name="Cusson M."/>
        </authorList>
    </citation>
    <scope>NUCLEOTIDE SEQUENCE [LARGE SCALE GENOMIC DNA]</scope>
    <source>
        <strain evidence="1">Glfc:IPQL:Cfum</strain>
    </source>
</reference>
<organism evidence="1 2">
    <name type="scientific">Choristoneura fumiferana</name>
    <name type="common">Spruce budworm moth</name>
    <name type="synonym">Archips fumiferana</name>
    <dbReference type="NCBI Taxonomy" id="7141"/>
    <lineage>
        <taxon>Eukaryota</taxon>
        <taxon>Metazoa</taxon>
        <taxon>Ecdysozoa</taxon>
        <taxon>Arthropoda</taxon>
        <taxon>Hexapoda</taxon>
        <taxon>Insecta</taxon>
        <taxon>Pterygota</taxon>
        <taxon>Neoptera</taxon>
        <taxon>Endopterygota</taxon>
        <taxon>Lepidoptera</taxon>
        <taxon>Glossata</taxon>
        <taxon>Ditrysia</taxon>
        <taxon>Tortricoidea</taxon>
        <taxon>Tortricidae</taxon>
        <taxon>Tortricinae</taxon>
        <taxon>Choristoneura</taxon>
    </lineage>
</organism>
<keyword evidence="2" id="KW-1185">Reference proteome</keyword>